<evidence type="ECO:0000313" key="5">
    <source>
        <dbReference type="EMBL" id="CAE52640.1"/>
    </source>
</evidence>
<sequence>MPVRGYVTMNIKIFSWYITPILILISVSEGYKTCARKSSLYHDTGMLVQDDTIDRKSSATFRYLQIAEKKEQSRLLSSFNWTKIKEDIRSEFNRSCNLGNDTYAYNYTIVFEATIGKNSTIESTTQEITTTVVLTTNSYYTVTDNGTFTTIIPTTIQSSVETTSIPINDGSSDYDNAMKFLISVLDVNETTVEAFMYSNESLIMAGNINSTKNTSEENDPNILKGSTKILQYSNCNNVTANKVNFSIINTTNGVKVRVSLSNINTDDGSNVNSDELIKCISININNDTVYTHEVISGCEKCSMKFMASVTSVPEDFNNTMKELGIEMDNSTDSFYLCNLIDDDDCMEFIDLSSITVGKTAEMLKHSNLNNTSHSRHRRSIALKTESSSIEEFDCRYLYYPDVSNMDGCEAKIRNRRSDKEPKKEKDTGFTANARKHLGNKPVLPPKASHLQVGIQQKRESGVTGDGAIYNDVKKRAKDLVSSIAPSLPSTGKPEDLYTKVRKPPKLPPKLKSDVFTEAVRETIGQKQKSISEVLFTELEISNNLPSKSKHGLPVYTRIEFSRKESVSSIDSEPDFVDIEDVKRQLQEMRLGNVQQSRRHSSSSSGDFEYPPPPRRRLSSDSSDFEYPPPRRSSTSSDFEYPPPPRRRLSSDSSDFEYPPPPKDIIKMKKGTEGLDPAGNAITKKLENTAKVLKGVDIIKQPPSPYSPSMIKGVDTGTVITTPLTRRAAIRKRPDSGTTHLSNGIQFSPARTPQLDNEIYTEGPTDGKPSNLFPPNRPSPSVTHGPPPLSPRDGSRRPLHAIPEEANPKSGAIPKNLHRRCRRSLDGVICGMLQSKPKLEGTYSLAGSPESSYSLAGKPESPIYEEIGGIPKDKVNVVDKSTITRGTDPSGNSKSSGGYKGSMKKISSSLDKSLIFGGAMLMAGQQAAQHQARQSVIQRKDSMTKEEKVFEAVTMSLSTLGTTLTSAGLAGGPKLMIAGMAVTAITGIIDTVKDVFYLFSGIERPKDPLIKLLDTYSGLINDREKSGVRKCMVPGDSMMIYMAYQNDTKSFKPEKENTELYFLDTINSELLYMNTSDIILDYQLRVACPIGVLRSPDTDITAYTIMYDDGEVKKYVFTRLGILLSRTPVVRLTCGRVTTLTIRPYEVPMSSMQLLKMATPGEPKSTRSIPSDVCDKYPLKKFYLLADGCPYDTSQTMIVHTTCSILLKMSTWDPFRNRWVLKNPFRQEGEFKQLFTFSKYDFNDTIIDPNGVPGHSDFCTNKQSSQCYWTESMMLEDVTSCQTRVRKIYVKIALFGDRGFDSFVLTCPSGSTPVSIDGNDKIIELPVGDYGTSKLFASTEKKRIGVFCMHNYDTRYKSDIIVILFDKNSNPRGIHKSNYNDRDKLFTGLSSGMPFRSRYCDNRRQECYFGDVDFTNPDVELDIHHSSQEIMLKESYEMESIDPDIVKKSKTSFPTSIKVTFTVNNLGNAYKNPSRFWEDAINKKRTYSAILISLVPCTSRNKDIKLGYIVSTMGYLQSETEDYGDGKHYYFKKIDTSEGNCRAELDLNSRDITVSCDPFSIPRANVVNYEGLCFAVVTSKDHCATEKEWMKNHGYTSKYSSHSRTCIKRTAFYYTPTDYYCGYNGDIYDYFPDYDSCKSYIHIEYKDLWIESEVIQSPPYTFEFTHDRNNEYVSKELSDRMNELYEEYKKLIEYTDGTLPKSINRLATALTKEGREITSVNVDGNILELAYQADKEKIMEIQDKISEITNDIFIHTLTDQDLKEIMEAAENDRCCIIDVRNNLTVKYYPIDKYICGEVSDYVYTDEEETKYVLINDTYITYEYLNRSGAVVTTCYNVSIIPLDTKESRKIVEDAIIYNAVSDALNDVFDEMDANISLALIASENDYIESSSSNILIASLVPVAISSVSVLLIIICICFWLKRAKKYNILKRFYMQEHIELDNESYSSFSS</sequence>
<gene>
    <name evidence="5" type="primary">fp9.099</name>
</gene>
<dbReference type="Pfam" id="PF13169">
    <property type="entry name" value="Poxvirus_B22R_N"/>
    <property type="match status" value="1"/>
</dbReference>
<reference evidence="5 7" key="1">
    <citation type="journal article" date="2004" name="J. Gen. Virol.">
        <title>Comparison of the genome sequence of FP9, an attenuated, tissue culture-adapted European fowlpox virus, with those of virulent American and European viruses.</title>
        <authorList>
            <person name="Skinner M.A."/>
            <person name="Laidlaw S.M."/>
        </authorList>
    </citation>
    <scope>NUCLEOTIDE SEQUENCE [LARGE SCALE GENOMIC DNA]</scope>
    <source>
        <strain evidence="5">HP1-438 Munich</strain>
    </source>
</reference>
<feature type="transmembrane region" description="Helical" evidence="2">
    <location>
        <begin position="1893"/>
        <end position="1919"/>
    </location>
</feature>
<accession>Q70H56</accession>
<evidence type="ECO:0000313" key="7">
    <source>
        <dbReference type="Proteomes" id="UP000150838"/>
    </source>
</evidence>
<dbReference type="EMBL" id="AJ581527">
    <property type="protein sequence ID" value="CAE52640.1"/>
    <property type="molecule type" value="Genomic_DNA"/>
</dbReference>
<keyword evidence="2" id="KW-0472">Membrane</keyword>
<dbReference type="InterPro" id="IPR007490">
    <property type="entry name" value="Poxvirus_B22"/>
</dbReference>
<dbReference type="EMBL" id="MW142017">
    <property type="protein sequence ID" value="QRM13636.1"/>
    <property type="molecule type" value="Genomic_DNA"/>
</dbReference>
<dbReference type="Pfam" id="PF13168">
    <property type="entry name" value="Poxvirus_B22R_C"/>
    <property type="match status" value="1"/>
</dbReference>
<dbReference type="InterPro" id="IPR025133">
    <property type="entry name" value="Poxvirus_B22R_N_dom"/>
</dbReference>
<evidence type="ECO:0000259" key="4">
    <source>
        <dbReference type="Pfam" id="PF13169"/>
    </source>
</evidence>
<reference evidence="6" key="2">
    <citation type="journal article" date="2021" name="Arch. Virol.">
        <title>Characterisation of an Australian fowlpox virus carrying a near-full-length provirus of reticuloendotheliosis virus.</title>
        <authorList>
            <person name="Sarker S."/>
            <person name="Athukorala A."/>
            <person name="Bowden T.R."/>
            <person name="Boyle D.B."/>
        </authorList>
    </citation>
    <scope>NUCLEOTIDE SEQUENCE</scope>
    <source>
        <strain evidence="6">FWPV-S</strain>
    </source>
</reference>
<dbReference type="InterPro" id="IPR025128">
    <property type="entry name" value="Poxvirus_B22R_C_dom"/>
</dbReference>
<evidence type="ECO:0000313" key="6">
    <source>
        <dbReference type="EMBL" id="QRM13636.1"/>
    </source>
</evidence>
<name>A0A3G2VSE4_FOWPV</name>
<keyword evidence="2" id="KW-0812">Transmembrane</keyword>
<evidence type="ECO:0000256" key="2">
    <source>
        <dbReference type="SAM" id="Phobius"/>
    </source>
</evidence>
<feature type="compositionally biased region" description="Basic and acidic residues" evidence="1">
    <location>
        <begin position="413"/>
        <end position="427"/>
    </location>
</feature>
<dbReference type="Proteomes" id="UP000627101">
    <property type="component" value="Segment"/>
</dbReference>
<feature type="region of interest" description="Disordered" evidence="1">
    <location>
        <begin position="588"/>
        <end position="662"/>
    </location>
</feature>
<evidence type="ECO:0000256" key="1">
    <source>
        <dbReference type="SAM" id="MobiDB-lite"/>
    </source>
</evidence>
<feature type="region of interest" description="Disordered" evidence="1">
    <location>
        <begin position="413"/>
        <end position="445"/>
    </location>
</feature>
<proteinExistence type="predicted"/>
<accession>A0A3G2VSE4</accession>
<dbReference type="Proteomes" id="UP000150838">
    <property type="component" value="Segment"/>
</dbReference>
<dbReference type="KEGG" id="vg:1486647"/>
<feature type="compositionally biased region" description="Polar residues" evidence="1">
    <location>
        <begin position="735"/>
        <end position="754"/>
    </location>
</feature>
<dbReference type="RefSeq" id="NP_039062.1">
    <property type="nucleotide sequence ID" value="NC_002188.1"/>
</dbReference>
<feature type="region of interest" description="Disordered" evidence="1">
    <location>
        <begin position="880"/>
        <end position="903"/>
    </location>
</feature>
<keyword evidence="2" id="KW-1133">Transmembrane helix</keyword>
<protein>
    <submittedName>
        <fullName evidence="5">VARV Bangladesh B22R orthologue</fullName>
    </submittedName>
    <submittedName>
        <fullName evidence="6">Variola B22R family protein</fullName>
    </submittedName>
</protein>
<organism evidence="5 7">
    <name type="scientific">Fowlpox virus</name>
    <name type="common">FPV</name>
    <dbReference type="NCBI Taxonomy" id="10261"/>
    <lineage>
        <taxon>Viruses</taxon>
        <taxon>Varidnaviria</taxon>
        <taxon>Bamfordvirae</taxon>
        <taxon>Nucleocytoviricota</taxon>
        <taxon>Pokkesviricetes</taxon>
        <taxon>Chitovirales</taxon>
        <taxon>Poxviridae</taxon>
        <taxon>Chordopoxvirinae</taxon>
        <taxon>Avipoxvirus</taxon>
        <taxon>Avipoxvirus fowlpox</taxon>
    </lineage>
</organism>
<evidence type="ECO:0000259" key="3">
    <source>
        <dbReference type="Pfam" id="PF13168"/>
    </source>
</evidence>
<feature type="region of interest" description="Disordered" evidence="1">
    <location>
        <begin position="483"/>
        <end position="504"/>
    </location>
</feature>
<feature type="region of interest" description="Disordered" evidence="1">
    <location>
        <begin position="728"/>
        <end position="817"/>
    </location>
</feature>
<feature type="domain" description="Poxvirus B22R protein N-terminal" evidence="4">
    <location>
        <begin position="32"/>
        <end position="118"/>
    </location>
</feature>
<feature type="domain" description="Poxvirus B22R protein C-terminal" evidence="3">
    <location>
        <begin position="946"/>
        <end position="1140"/>
    </location>
</feature>
<organismHost>
    <name type="scientific">Vertebrata</name>
    <name type="common">vertebrates</name>
    <dbReference type="NCBI Taxonomy" id="7742"/>
</organismHost>
<dbReference type="Pfam" id="PF04395">
    <property type="entry name" value="Poxvirus_B22R"/>
    <property type="match status" value="1"/>
</dbReference>